<feature type="non-terminal residue" evidence="1">
    <location>
        <position position="1"/>
    </location>
</feature>
<reference evidence="1" key="2">
    <citation type="submission" date="2016-06" db="EMBL/GenBank/DDBJ databases">
        <title>The genome of a short-lived fish provides insights into sex chromosome evolution and the genetic control of aging.</title>
        <authorList>
            <person name="Reichwald K."/>
            <person name="Felder M."/>
            <person name="Petzold A."/>
            <person name="Koch P."/>
            <person name="Groth M."/>
            <person name="Platzer M."/>
        </authorList>
    </citation>
    <scope>NUCLEOTIDE SEQUENCE</scope>
    <source>
        <tissue evidence="1">Brain</tissue>
    </source>
</reference>
<sequence>SPFISVIQLRLRNHLKAREAFAGVLDSLAD</sequence>
<evidence type="ECO:0000313" key="1">
    <source>
        <dbReference type="EMBL" id="SBP31132.1"/>
    </source>
</evidence>
<organism evidence="1">
    <name type="scientific">Iconisemion striatum</name>
    <dbReference type="NCBI Taxonomy" id="60296"/>
    <lineage>
        <taxon>Eukaryota</taxon>
        <taxon>Metazoa</taxon>
        <taxon>Chordata</taxon>
        <taxon>Craniata</taxon>
        <taxon>Vertebrata</taxon>
        <taxon>Euteleostomi</taxon>
        <taxon>Actinopterygii</taxon>
        <taxon>Neopterygii</taxon>
        <taxon>Teleostei</taxon>
        <taxon>Neoteleostei</taxon>
        <taxon>Acanthomorphata</taxon>
        <taxon>Ovalentaria</taxon>
        <taxon>Atherinomorphae</taxon>
        <taxon>Cyprinodontiformes</taxon>
        <taxon>Nothobranchiidae</taxon>
        <taxon>Iconisemion</taxon>
    </lineage>
</organism>
<reference evidence="1" key="1">
    <citation type="submission" date="2016-05" db="EMBL/GenBank/DDBJ databases">
        <authorList>
            <person name="Lavstsen T."/>
            <person name="Jespersen J.S."/>
        </authorList>
    </citation>
    <scope>NUCLEOTIDE SEQUENCE</scope>
    <source>
        <tissue evidence="1">Brain</tissue>
    </source>
</reference>
<protein>
    <submittedName>
        <fullName evidence="1">Uncharacterized protein</fullName>
    </submittedName>
</protein>
<proteinExistence type="predicted"/>
<dbReference type="AlphaFoldDB" id="A0A1A7YKJ7"/>
<accession>A0A1A7YKJ7</accession>
<dbReference type="EMBL" id="HADX01008900">
    <property type="protein sequence ID" value="SBP31132.1"/>
    <property type="molecule type" value="Transcribed_RNA"/>
</dbReference>
<gene>
    <name evidence="1" type="primary">Nfu_g_1_012824</name>
</gene>
<name>A0A1A7YKJ7_9TELE</name>